<dbReference type="PROSITE" id="PS51566">
    <property type="entry name" value="SAM_MT43_TRX_MLL"/>
    <property type="match status" value="1"/>
</dbReference>
<dbReference type="InterPro" id="IPR013083">
    <property type="entry name" value="Znf_RING/FYVE/PHD"/>
</dbReference>
<protein>
    <recommendedName>
        <fullName evidence="15">Histone-lysine N-methyltransferase</fullName>
    </recommendedName>
</protein>
<dbReference type="CDD" id="cd20143">
    <property type="entry name" value="PWWP_AtATX3-like"/>
    <property type="match status" value="1"/>
</dbReference>
<keyword evidence="14" id="KW-1185">Reference proteome</keyword>
<feature type="domain" description="Post-SET" evidence="11">
    <location>
        <begin position="1176"/>
        <end position="1192"/>
    </location>
</feature>
<dbReference type="InterPro" id="IPR050701">
    <property type="entry name" value="Histone_Mod_Regulator"/>
</dbReference>
<dbReference type="InterPro" id="IPR042011">
    <property type="entry name" value="ATX3/4/5_PHD"/>
</dbReference>
<dbReference type="InterPro" id="IPR001214">
    <property type="entry name" value="SET_dom"/>
</dbReference>
<dbReference type="SUPFAM" id="SSF82199">
    <property type="entry name" value="SET domain"/>
    <property type="match status" value="1"/>
</dbReference>
<dbReference type="EMBL" id="RDQH01000327">
    <property type="protein sequence ID" value="RXI08268.1"/>
    <property type="molecule type" value="Genomic_DNA"/>
</dbReference>
<evidence type="ECO:0000256" key="5">
    <source>
        <dbReference type="ARBA" id="ARBA00022771"/>
    </source>
</evidence>
<dbReference type="SUPFAM" id="SSF63748">
    <property type="entry name" value="Tudor/PWWP/MBT"/>
    <property type="match status" value="1"/>
</dbReference>
<keyword evidence="4" id="KW-0479">Metal-binding</keyword>
<dbReference type="SMART" id="SM00317">
    <property type="entry name" value="SET"/>
    <property type="match status" value="1"/>
</dbReference>
<organism evidence="13 14">
    <name type="scientific">Malus domestica</name>
    <name type="common">Apple</name>
    <name type="synonym">Pyrus malus</name>
    <dbReference type="NCBI Taxonomy" id="3750"/>
    <lineage>
        <taxon>Eukaryota</taxon>
        <taxon>Viridiplantae</taxon>
        <taxon>Streptophyta</taxon>
        <taxon>Embryophyta</taxon>
        <taxon>Tracheophyta</taxon>
        <taxon>Spermatophyta</taxon>
        <taxon>Magnoliopsida</taxon>
        <taxon>eudicotyledons</taxon>
        <taxon>Gunneridae</taxon>
        <taxon>Pentapetalae</taxon>
        <taxon>rosids</taxon>
        <taxon>fabids</taxon>
        <taxon>Rosales</taxon>
        <taxon>Rosaceae</taxon>
        <taxon>Amygdaloideae</taxon>
        <taxon>Maleae</taxon>
        <taxon>Malus</taxon>
    </lineage>
</organism>
<keyword evidence="3" id="KW-0949">S-adenosyl-L-methionine</keyword>
<dbReference type="InterPro" id="IPR034732">
    <property type="entry name" value="EPHD"/>
</dbReference>
<dbReference type="InterPro" id="IPR019787">
    <property type="entry name" value="Znf_PHD-finger"/>
</dbReference>
<keyword evidence="2" id="KW-0808">Transferase</keyword>
<feature type="domain" description="PWWP" evidence="10">
    <location>
        <begin position="265"/>
        <end position="334"/>
    </location>
</feature>
<dbReference type="InterPro" id="IPR000313">
    <property type="entry name" value="PWWP_dom"/>
</dbReference>
<keyword evidence="6" id="KW-0862">Zinc</keyword>
<dbReference type="CDD" id="cd15495">
    <property type="entry name" value="PHD_ATX3_4_5_like"/>
    <property type="match status" value="1"/>
</dbReference>
<accession>A0A498KKL7</accession>
<evidence type="ECO:0000259" key="9">
    <source>
        <dbReference type="PROSITE" id="PS50280"/>
    </source>
</evidence>
<evidence type="ECO:0000313" key="14">
    <source>
        <dbReference type="Proteomes" id="UP000290289"/>
    </source>
</evidence>
<dbReference type="Gene3D" id="2.170.270.10">
    <property type="entry name" value="SET domain"/>
    <property type="match status" value="1"/>
</dbReference>
<dbReference type="PANTHER" id="PTHR13793">
    <property type="entry name" value="PHD FINGER PROTEINS"/>
    <property type="match status" value="1"/>
</dbReference>
<evidence type="ECO:0000259" key="12">
    <source>
        <dbReference type="PROSITE" id="PS51805"/>
    </source>
</evidence>
<proteinExistence type="predicted"/>
<dbReference type="STRING" id="3750.A0A498KKL7"/>
<dbReference type="PANTHER" id="PTHR13793:SF132">
    <property type="entry name" value="HISTONE-LYSINE N-METHYLTRANSFERASE ATX5"/>
    <property type="match status" value="1"/>
</dbReference>
<comment type="caution">
    <text evidence="13">The sequence shown here is derived from an EMBL/GenBank/DDBJ whole genome shotgun (WGS) entry which is preliminary data.</text>
</comment>
<evidence type="ECO:0008006" key="15">
    <source>
        <dbReference type="Google" id="ProtNLM"/>
    </source>
</evidence>
<evidence type="ECO:0000256" key="2">
    <source>
        <dbReference type="ARBA" id="ARBA00022679"/>
    </source>
</evidence>
<feature type="domain" description="PHD-type" evidence="12">
    <location>
        <begin position="801"/>
        <end position="941"/>
    </location>
</feature>
<dbReference type="AlphaFoldDB" id="A0A498KKL7"/>
<dbReference type="PROSITE" id="PS51805">
    <property type="entry name" value="EPHD"/>
    <property type="match status" value="1"/>
</dbReference>
<evidence type="ECO:0000256" key="3">
    <source>
        <dbReference type="ARBA" id="ARBA00022691"/>
    </source>
</evidence>
<dbReference type="Pfam" id="PF13832">
    <property type="entry name" value="zf-HC5HC2H_2"/>
    <property type="match status" value="1"/>
</dbReference>
<gene>
    <name evidence="13" type="ORF">DVH24_022412</name>
</gene>
<dbReference type="Pfam" id="PF00855">
    <property type="entry name" value="PWWP"/>
    <property type="match status" value="1"/>
</dbReference>
<keyword evidence="1" id="KW-0489">Methyltransferase</keyword>
<dbReference type="PROSITE" id="PS50812">
    <property type="entry name" value="PWWP"/>
    <property type="match status" value="1"/>
</dbReference>
<feature type="region of interest" description="Disordered" evidence="8">
    <location>
        <begin position="1"/>
        <end position="35"/>
    </location>
</feature>
<feature type="domain" description="SET" evidence="9">
    <location>
        <begin position="1050"/>
        <end position="1167"/>
    </location>
</feature>
<feature type="region of interest" description="Disordered" evidence="8">
    <location>
        <begin position="82"/>
        <end position="112"/>
    </location>
</feature>
<dbReference type="GO" id="GO:0048188">
    <property type="term" value="C:Set1C/COMPASS complex"/>
    <property type="evidence" value="ECO:0007669"/>
    <property type="project" value="UniProtKB-ARBA"/>
</dbReference>
<evidence type="ECO:0000259" key="10">
    <source>
        <dbReference type="PROSITE" id="PS50812"/>
    </source>
</evidence>
<evidence type="ECO:0000256" key="8">
    <source>
        <dbReference type="SAM" id="MobiDB-lite"/>
    </source>
</evidence>
<dbReference type="GO" id="GO:0006357">
    <property type="term" value="P:regulation of transcription by RNA polymerase II"/>
    <property type="evidence" value="ECO:0007669"/>
    <property type="project" value="TreeGrafter"/>
</dbReference>
<sequence>MIIKKNLKSQMPSLKRCKLGESPGEDDDNSGRKKRKTNGYYPLSLLGEVAASIIPVSLHGLLGSVGASEPGFSASWCTRVSCSPEDESKSKNRESATTAKTEVSRPPLVRTSRGRVQVLPSRFNDSVIENWKKESKTSLRDYNVDEEIECKKEKPTFKAQKLVSQNTKKMRNVDGIGYNSKKYSALCEEDEEEEVEGSVPFKSFDNRKYSSSPSTLSSMHAQLGEDDKCAVVEIDEGNGLVETVRAAKENGERKDGLYGPEDFYSGDIVWAMPGKKEPFWPAIVIDPMSQAPELVLRSCIPDAACVMFFGYSGNGNQRDYAWVERGKIFPFMDYVDRFQEQPELNNCEPCEFQLAIEEAFLVEQGFTEKLIADINMAAMYDDSVRRGVQEATGSNHDLDQASSLRALFPGEVFAAVVDTSLFYVQCIEFGSVEQDVYGKKKDIRPCEGCGLYFPFKMIKKMKDPSPRGQYLCKSCARLVKSKHYCGICKKIWNDSDSGSWVRKPTNYAWLFIVNLLSDVMVVKCGCMQNVTKFPATFLRSVYYGKLPNFVFKEILDFPDYVISFLKNLGATDYYCPTCKVKFNFELSDSERGQPNAKWSKNNGQLVLPNKVTVLCNCVEGIYFPSLHSVVCNCGFCGAEKQALSEWERHTGSKSRNWRTSVRVKGSLLPLEQWMLQLAEYHENALVSSKPPKRPSIKERKQKLLTFLQEKYEPVHAKWTTERCAVCRWVEDWDYNKIIICNSDVGGPTVRCPLETPMGYKGMKTGKCLICQIAVHQECYGARNVRDFTSWVCKACEAPKVKQECCLCPVKGKFLARVDPLRGALKPTDIDGLWVHITCAWFRPEVSFASDEKMEPALGILSIPSNSFVKVGSLFSYIVFWLFQCKLRIRFALFVSKFMVHARNVASVPLITMQCVPQGQLHCLEKNGKQTTKMVSYCAYHRAPNPDTVLIIQTPLGVFSAKSLLQNKKKPGSRLISSNRTKLEEVLTVEMTEPESEPEPLSAARCRVYNRLKNNKKRAEEETVAHHVKGPSHHPLEAIRSLNTFRRTEHDRVCFGKSGIHGWGLFARRDIQEGEMVLEYRGEQVRRSVADLRETRYRSEGKDCYLFKISEEVVVDATDKGNIARLINHSCMPNCYARIMSVGDEESRIVLIAKADVTCGDELTYDYLFDPNEPDEFKVPCLCKAPNCRKFMN</sequence>
<name>A0A498KKL7_MALDO</name>
<reference evidence="13 14" key="1">
    <citation type="submission" date="2018-10" db="EMBL/GenBank/DDBJ databases">
        <title>A high-quality apple genome assembly.</title>
        <authorList>
            <person name="Hu J."/>
        </authorList>
    </citation>
    <scope>NUCLEOTIDE SEQUENCE [LARGE SCALE GENOMIC DNA]</scope>
    <source>
        <strain evidence="14">cv. HFTH1</strain>
        <tissue evidence="13">Young leaf</tissue>
    </source>
</reference>
<dbReference type="Proteomes" id="UP000290289">
    <property type="component" value="Chromosome 1"/>
</dbReference>
<evidence type="ECO:0000256" key="4">
    <source>
        <dbReference type="ARBA" id="ARBA00022723"/>
    </source>
</evidence>
<dbReference type="GO" id="GO:0032259">
    <property type="term" value="P:methylation"/>
    <property type="evidence" value="ECO:0007669"/>
    <property type="project" value="UniProtKB-KW"/>
</dbReference>
<dbReference type="Pfam" id="PF00856">
    <property type="entry name" value="SET"/>
    <property type="match status" value="1"/>
</dbReference>
<dbReference type="PROSITE" id="PS50868">
    <property type="entry name" value="POST_SET"/>
    <property type="match status" value="1"/>
</dbReference>
<dbReference type="GO" id="GO:0008168">
    <property type="term" value="F:methyltransferase activity"/>
    <property type="evidence" value="ECO:0007669"/>
    <property type="project" value="UniProtKB-KW"/>
</dbReference>
<dbReference type="GO" id="GO:0008270">
    <property type="term" value="F:zinc ion binding"/>
    <property type="evidence" value="ECO:0007669"/>
    <property type="project" value="UniProtKB-KW"/>
</dbReference>
<dbReference type="Gene3D" id="2.30.30.140">
    <property type="match status" value="1"/>
</dbReference>
<keyword evidence="5" id="KW-0863">Zinc-finger</keyword>
<evidence type="ECO:0000259" key="11">
    <source>
        <dbReference type="PROSITE" id="PS50868"/>
    </source>
</evidence>
<dbReference type="InterPro" id="IPR003616">
    <property type="entry name" value="Post-SET_dom"/>
</dbReference>
<evidence type="ECO:0000256" key="1">
    <source>
        <dbReference type="ARBA" id="ARBA00022603"/>
    </source>
</evidence>
<evidence type="ECO:0000313" key="13">
    <source>
        <dbReference type="EMBL" id="RXI08268.1"/>
    </source>
</evidence>
<dbReference type="InterPro" id="IPR025780">
    <property type="entry name" value="Hist-Lys_N-MeTrfase_ATX"/>
</dbReference>
<dbReference type="SMART" id="SM00508">
    <property type="entry name" value="PostSET"/>
    <property type="match status" value="1"/>
</dbReference>
<dbReference type="PROSITE" id="PS50280">
    <property type="entry name" value="SET"/>
    <property type="match status" value="1"/>
</dbReference>
<dbReference type="Pfam" id="PF13831">
    <property type="entry name" value="PHD_2"/>
    <property type="match status" value="1"/>
</dbReference>
<dbReference type="Gene3D" id="3.30.40.10">
    <property type="entry name" value="Zinc/RING finger domain, C3HC4 (zinc finger)"/>
    <property type="match status" value="1"/>
</dbReference>
<evidence type="ECO:0000256" key="7">
    <source>
        <dbReference type="ARBA" id="ARBA00023242"/>
    </source>
</evidence>
<dbReference type="InterPro" id="IPR046341">
    <property type="entry name" value="SET_dom_sf"/>
</dbReference>
<keyword evidence="7" id="KW-0539">Nucleus</keyword>
<evidence type="ECO:0000256" key="6">
    <source>
        <dbReference type="ARBA" id="ARBA00022833"/>
    </source>
</evidence>
<dbReference type="CDD" id="cd10518">
    <property type="entry name" value="SET_SETD1-like"/>
    <property type="match status" value="1"/>
</dbReference>
<dbReference type="FunFam" id="2.170.270.10:FF:000058">
    <property type="entry name" value="Histone-lysine N-methyltransferase"/>
    <property type="match status" value="1"/>
</dbReference>